<evidence type="ECO:0000313" key="2">
    <source>
        <dbReference type="Proteomes" id="UP000282378"/>
    </source>
</evidence>
<protein>
    <submittedName>
        <fullName evidence="1">Uncharacterized protein</fullName>
    </submittedName>
</protein>
<name>A0A3M2WLZ9_PSEYM</name>
<feature type="non-terminal residue" evidence="1">
    <location>
        <position position="63"/>
    </location>
</feature>
<organism evidence="1 2">
    <name type="scientific">Pseudomonas syringae pv. maculicola</name>
    <dbReference type="NCBI Taxonomy" id="59511"/>
    <lineage>
        <taxon>Bacteria</taxon>
        <taxon>Pseudomonadati</taxon>
        <taxon>Pseudomonadota</taxon>
        <taxon>Gammaproteobacteria</taxon>
        <taxon>Pseudomonadales</taxon>
        <taxon>Pseudomonadaceae</taxon>
        <taxon>Pseudomonas</taxon>
    </lineage>
</organism>
<dbReference type="Proteomes" id="UP000282378">
    <property type="component" value="Unassembled WGS sequence"/>
</dbReference>
<dbReference type="EMBL" id="RBNL01003369">
    <property type="protein sequence ID" value="RML52539.1"/>
    <property type="molecule type" value="Genomic_DNA"/>
</dbReference>
<accession>A0A3M2WLZ9</accession>
<sequence>MDATGIDGVVGLMERVKVPRLVMFSIRGLQLPDNQLLQLLTRLLSSTIGESALAASIVLAHGM</sequence>
<proteinExistence type="predicted"/>
<reference evidence="1 2" key="1">
    <citation type="submission" date="2018-08" db="EMBL/GenBank/DDBJ databases">
        <title>Recombination of ecologically and evolutionarily significant loci maintains genetic cohesion in the Pseudomonas syringae species complex.</title>
        <authorList>
            <person name="Dillon M."/>
            <person name="Thakur S."/>
            <person name="Almeida R.N.D."/>
            <person name="Weir B.S."/>
            <person name="Guttman D.S."/>
        </authorList>
    </citation>
    <scope>NUCLEOTIDE SEQUENCE [LARGE SCALE GENOMIC DNA]</scope>
    <source>
        <strain evidence="1 2">88_10</strain>
    </source>
</reference>
<gene>
    <name evidence="1" type="ORF">APX70_07409</name>
</gene>
<comment type="caution">
    <text evidence="1">The sequence shown here is derived from an EMBL/GenBank/DDBJ whole genome shotgun (WGS) entry which is preliminary data.</text>
</comment>
<evidence type="ECO:0000313" key="1">
    <source>
        <dbReference type="EMBL" id="RML52539.1"/>
    </source>
</evidence>
<dbReference type="AlphaFoldDB" id="A0A3M2WLZ9"/>